<dbReference type="EMBL" id="NJBN01000001">
    <property type="protein sequence ID" value="TKJ42437.1"/>
    <property type="molecule type" value="Genomic_DNA"/>
</dbReference>
<dbReference type="Proteomes" id="UP000319619">
    <property type="component" value="Unassembled WGS sequence"/>
</dbReference>
<keyword evidence="1" id="KW-0812">Transmembrane</keyword>
<feature type="transmembrane region" description="Helical" evidence="1">
    <location>
        <begin position="48"/>
        <end position="65"/>
    </location>
</feature>
<sequence length="771" mass="85326">MWSRIFKWICLQELNWGAIKFISWGDGAWLRLLLSHRNRLSTIEMPSILARLVLLLMIGLLAIFSCIASESIAQSNREGKVSSAPRQIYADDSWHFTSEGNLGLTVTNFGVFGRTFDESYSLLNQPSCVYKLNSSLPKEQVEHFSYGGIWIGGVRGGITHVSTGITDGSFSAGEPGLEFTNTASEADSVQTRSSILTSPLFDPSAISHQDLICDYSDTNTVLPGTLIPIPQHVPLGIGVHQEVYCWNYSYADAFAILSFTITNLTNEPIEDLHVAIWLDASVGNMNYTNYEPGGGPGGRWNWYDNLNNFVQNDEQKIAISYDEDSDDGWAESYLGVTVLGGESKADSFDVYFHQWPWNTSSSMSYPLWIMPIDDEERYTKMATHGEYDQIPGYDNQGNPTNPGEVTESWMLFLSCGPFETIQPGESVEAIFSIVCGRWSGNYPDDVPARRTDLLLNAEWAQTIYNGEDVNGNGILDPDEDLNGNGILDHYLFPKPPPSPRLEVVPGDGQVTLYWDNSAEAAVDSLTGKMDFEGYRVYSSPKTLDLGEEYSLLAQFDIDYDLDPFDDDSTLVGFNTGFSAIELEDSVLINGDYYHYSFTDNGVLNGWPSAAGGLYYAVTAYDRGNPQNNLPSLESSPLENRIYTYPGTTPTDDSRVGVYPNPYRVSASWDGPGPTQRMIWFQYLPARAEIRIFTLAGDLVDTIDHDAATYDGGDVARIGGSTYGSQTAFSGGEHAWDLLNSNNQEIATGLYLYTVENMDSGSIKTGTFMVIK</sequence>
<reference evidence="2 3" key="1">
    <citation type="submission" date="2017-06" db="EMBL/GenBank/DDBJ databases">
        <title>Novel microbial phyla capable of carbon fixation and sulfur reduction in deep-sea sediments.</title>
        <authorList>
            <person name="Huang J."/>
            <person name="Baker B."/>
            <person name="Wang Y."/>
        </authorList>
    </citation>
    <scope>NUCLEOTIDE SEQUENCE [LARGE SCALE GENOMIC DNA]</scope>
    <source>
        <strain evidence="2">B3_LCP</strain>
    </source>
</reference>
<evidence type="ECO:0000313" key="2">
    <source>
        <dbReference type="EMBL" id="TKJ42437.1"/>
    </source>
</evidence>
<comment type="caution">
    <text evidence="2">The sequence shown here is derived from an EMBL/GenBank/DDBJ whole genome shotgun (WGS) entry which is preliminary data.</text>
</comment>
<protein>
    <submittedName>
        <fullName evidence="2">Uncharacterized protein</fullName>
    </submittedName>
</protein>
<name>A0A532V647_UNCL8</name>
<dbReference type="AlphaFoldDB" id="A0A532V647"/>
<keyword evidence="1" id="KW-0472">Membrane</keyword>
<dbReference type="InterPro" id="IPR013783">
    <property type="entry name" value="Ig-like_fold"/>
</dbReference>
<organism evidence="2 3">
    <name type="scientific">candidate division LCP-89 bacterium B3_LCP</name>
    <dbReference type="NCBI Taxonomy" id="2012998"/>
    <lineage>
        <taxon>Bacteria</taxon>
        <taxon>Pseudomonadati</taxon>
        <taxon>Bacteria division LCP-89</taxon>
    </lineage>
</organism>
<keyword evidence="1" id="KW-1133">Transmembrane helix</keyword>
<gene>
    <name evidence="2" type="ORF">CEE37_01785</name>
</gene>
<dbReference type="Gene3D" id="2.60.40.4070">
    <property type="match status" value="1"/>
</dbReference>
<evidence type="ECO:0000256" key="1">
    <source>
        <dbReference type="SAM" id="Phobius"/>
    </source>
</evidence>
<accession>A0A532V647</accession>
<proteinExistence type="predicted"/>
<dbReference type="Gene3D" id="2.60.40.10">
    <property type="entry name" value="Immunoglobulins"/>
    <property type="match status" value="1"/>
</dbReference>
<evidence type="ECO:0000313" key="3">
    <source>
        <dbReference type="Proteomes" id="UP000319619"/>
    </source>
</evidence>